<protein>
    <submittedName>
        <fullName evidence="1">Uncharacterized protein</fullName>
    </submittedName>
</protein>
<dbReference type="AlphaFoldDB" id="A0ABD0U0X1"/>
<organism evidence="1 2">
    <name type="scientific">Dendrobium thyrsiflorum</name>
    <name type="common">Pinecone-like raceme dendrobium</name>
    <name type="synonym">Orchid</name>
    <dbReference type="NCBI Taxonomy" id="117978"/>
    <lineage>
        <taxon>Eukaryota</taxon>
        <taxon>Viridiplantae</taxon>
        <taxon>Streptophyta</taxon>
        <taxon>Embryophyta</taxon>
        <taxon>Tracheophyta</taxon>
        <taxon>Spermatophyta</taxon>
        <taxon>Magnoliopsida</taxon>
        <taxon>Liliopsida</taxon>
        <taxon>Asparagales</taxon>
        <taxon>Orchidaceae</taxon>
        <taxon>Epidendroideae</taxon>
        <taxon>Malaxideae</taxon>
        <taxon>Dendrobiinae</taxon>
        <taxon>Dendrobium</taxon>
    </lineage>
</organism>
<keyword evidence="2" id="KW-1185">Reference proteome</keyword>
<proteinExistence type="predicted"/>
<dbReference type="EMBL" id="JANQDX010000018">
    <property type="protein sequence ID" value="KAL0905565.1"/>
    <property type="molecule type" value="Genomic_DNA"/>
</dbReference>
<name>A0ABD0U0X1_DENTH</name>
<accession>A0ABD0U0X1</accession>
<reference evidence="1 2" key="1">
    <citation type="journal article" date="2024" name="Plant Biotechnol. J.">
        <title>Dendrobium thyrsiflorum genome and its molecular insights into genes involved in important horticultural traits.</title>
        <authorList>
            <person name="Chen B."/>
            <person name="Wang J.Y."/>
            <person name="Zheng P.J."/>
            <person name="Li K.L."/>
            <person name="Liang Y.M."/>
            <person name="Chen X.F."/>
            <person name="Zhang C."/>
            <person name="Zhao X."/>
            <person name="He X."/>
            <person name="Zhang G.Q."/>
            <person name="Liu Z.J."/>
            <person name="Xu Q."/>
        </authorList>
    </citation>
    <scope>NUCLEOTIDE SEQUENCE [LARGE SCALE GENOMIC DNA]</scope>
    <source>
        <strain evidence="1">GZMU011</strain>
    </source>
</reference>
<evidence type="ECO:0000313" key="1">
    <source>
        <dbReference type="EMBL" id="KAL0905565.1"/>
    </source>
</evidence>
<sequence>MIALLHPTTPPCMGDPEIDHGFMYDDQGQTDVLRSPFFDVNLNVDDTVDGYIDRILFTLVPSIEEHIPTGSWQLIGRPPSSPPPATSPTNYTIGATCLLVASLGFTSECTYHDVAKAEMIPNVPLDVACNTIEAWDSTDTLNVDASLSNKTNIARTSTIPIIVSKGVSAMAGNDFNGDESLDPSYTSATAANVLEIHLKTT</sequence>
<comment type="caution">
    <text evidence="1">The sequence shown here is derived from an EMBL/GenBank/DDBJ whole genome shotgun (WGS) entry which is preliminary data.</text>
</comment>
<evidence type="ECO:0000313" key="2">
    <source>
        <dbReference type="Proteomes" id="UP001552299"/>
    </source>
</evidence>
<gene>
    <name evidence="1" type="ORF">M5K25_023996</name>
</gene>
<dbReference type="Proteomes" id="UP001552299">
    <property type="component" value="Unassembled WGS sequence"/>
</dbReference>